<reference evidence="1 2" key="1">
    <citation type="journal article" date="2019" name="Sci. Rep.">
        <title>Orb-weaving spider Araneus ventricosus genome elucidates the spidroin gene catalogue.</title>
        <authorList>
            <person name="Kono N."/>
            <person name="Nakamura H."/>
            <person name="Ohtoshi R."/>
            <person name="Moran D.A.P."/>
            <person name="Shinohara A."/>
            <person name="Yoshida Y."/>
            <person name="Fujiwara M."/>
            <person name="Mori M."/>
            <person name="Tomita M."/>
            <person name="Arakawa K."/>
        </authorList>
    </citation>
    <scope>NUCLEOTIDE SEQUENCE [LARGE SCALE GENOMIC DNA]</scope>
</reference>
<evidence type="ECO:0000313" key="1">
    <source>
        <dbReference type="EMBL" id="GBM20439.1"/>
    </source>
</evidence>
<dbReference type="EMBL" id="BGPR01000442">
    <property type="protein sequence ID" value="GBM20439.1"/>
    <property type="molecule type" value="Genomic_DNA"/>
</dbReference>
<dbReference type="Proteomes" id="UP000499080">
    <property type="component" value="Unassembled WGS sequence"/>
</dbReference>
<gene>
    <name evidence="1" type="ORF">AVEN_5532_1</name>
</gene>
<evidence type="ECO:0000313" key="2">
    <source>
        <dbReference type="Proteomes" id="UP000499080"/>
    </source>
</evidence>
<sequence length="75" mass="8853">MEDGEETKTTTELEPYDPSLYYCYKHGHFPAILVLWLGRQSYRGSYRDIEDLPYHILWHFGVRINFLPETPMGGT</sequence>
<dbReference type="AlphaFoldDB" id="A0A4Y2DWI7"/>
<organism evidence="1 2">
    <name type="scientific">Araneus ventricosus</name>
    <name type="common">Orbweaver spider</name>
    <name type="synonym">Epeira ventricosa</name>
    <dbReference type="NCBI Taxonomy" id="182803"/>
    <lineage>
        <taxon>Eukaryota</taxon>
        <taxon>Metazoa</taxon>
        <taxon>Ecdysozoa</taxon>
        <taxon>Arthropoda</taxon>
        <taxon>Chelicerata</taxon>
        <taxon>Arachnida</taxon>
        <taxon>Araneae</taxon>
        <taxon>Araneomorphae</taxon>
        <taxon>Entelegynae</taxon>
        <taxon>Araneoidea</taxon>
        <taxon>Araneidae</taxon>
        <taxon>Araneus</taxon>
    </lineage>
</organism>
<protein>
    <submittedName>
        <fullName evidence="1">Uncharacterized protein</fullName>
    </submittedName>
</protein>
<keyword evidence="2" id="KW-1185">Reference proteome</keyword>
<accession>A0A4Y2DWI7</accession>
<proteinExistence type="predicted"/>
<comment type="caution">
    <text evidence="1">The sequence shown here is derived from an EMBL/GenBank/DDBJ whole genome shotgun (WGS) entry which is preliminary data.</text>
</comment>
<name>A0A4Y2DWI7_ARAVE</name>